<reference evidence="2 3" key="1">
    <citation type="submission" date="2017-03" db="EMBL/GenBank/DDBJ databases">
        <title>Genome sequence of Clostridium thermoalcaliphilum DSM 7309.</title>
        <authorList>
            <person name="Poehlein A."/>
            <person name="Daniel R."/>
        </authorList>
    </citation>
    <scope>NUCLEOTIDE SEQUENCE [LARGE SCALE GENOMIC DNA]</scope>
    <source>
        <strain evidence="2 3">DSM 7309</strain>
    </source>
</reference>
<accession>A0A1V4I8Q0</accession>
<dbReference type="PANTHER" id="PTHR10587:SF125">
    <property type="entry name" value="POLYSACCHARIDE DEACETYLASE YHEN-RELATED"/>
    <property type="match status" value="1"/>
</dbReference>
<dbReference type="PANTHER" id="PTHR10587">
    <property type="entry name" value="GLYCOSYL TRANSFERASE-RELATED"/>
    <property type="match status" value="1"/>
</dbReference>
<dbReference type="EC" id="3.5.1.104" evidence="2"/>
<dbReference type="STRING" id="29349.CLOTH_06540"/>
<dbReference type="OrthoDB" id="258610at2"/>
<dbReference type="GO" id="GO:0005975">
    <property type="term" value="P:carbohydrate metabolic process"/>
    <property type="evidence" value="ECO:0007669"/>
    <property type="project" value="InterPro"/>
</dbReference>
<dbReference type="AlphaFoldDB" id="A0A1V4I8Q0"/>
<dbReference type="RefSeq" id="WP_079411190.1">
    <property type="nucleotide sequence ID" value="NZ_MZGW01000002.1"/>
</dbReference>
<dbReference type="Pfam" id="PF01522">
    <property type="entry name" value="Polysacc_deac_1"/>
    <property type="match status" value="1"/>
</dbReference>
<dbReference type="InterPro" id="IPR011330">
    <property type="entry name" value="Glyco_hydro/deAcase_b/a-brl"/>
</dbReference>
<dbReference type="GO" id="GO:0016810">
    <property type="term" value="F:hydrolase activity, acting on carbon-nitrogen (but not peptide) bonds"/>
    <property type="evidence" value="ECO:0007669"/>
    <property type="project" value="InterPro"/>
</dbReference>
<evidence type="ECO:0000259" key="1">
    <source>
        <dbReference type="PROSITE" id="PS51677"/>
    </source>
</evidence>
<organism evidence="2 3">
    <name type="scientific">Alkalithermobacter paradoxus</name>
    <dbReference type="NCBI Taxonomy" id="29349"/>
    <lineage>
        <taxon>Bacteria</taxon>
        <taxon>Bacillati</taxon>
        <taxon>Bacillota</taxon>
        <taxon>Clostridia</taxon>
        <taxon>Peptostreptococcales</taxon>
        <taxon>Tepidibacteraceae</taxon>
        <taxon>Alkalithermobacter</taxon>
    </lineage>
</organism>
<dbReference type="PROSITE" id="PS51257">
    <property type="entry name" value="PROKAR_LIPOPROTEIN"/>
    <property type="match status" value="1"/>
</dbReference>
<proteinExistence type="predicted"/>
<dbReference type="CDD" id="cd10944">
    <property type="entry name" value="CE4_SmPgdA_like"/>
    <property type="match status" value="1"/>
</dbReference>
<name>A0A1V4I8Q0_9FIRM</name>
<keyword evidence="2" id="KW-0378">Hydrolase</keyword>
<dbReference type="InterPro" id="IPR050248">
    <property type="entry name" value="Polysacc_deacetylase_ArnD"/>
</dbReference>
<dbReference type="Proteomes" id="UP000190140">
    <property type="component" value="Unassembled WGS sequence"/>
</dbReference>
<dbReference type="PROSITE" id="PS51677">
    <property type="entry name" value="NODB"/>
    <property type="match status" value="1"/>
</dbReference>
<protein>
    <submittedName>
        <fullName evidence="2">Peptidoglycan-N-acetylglucosamine deacetylase</fullName>
        <ecNumber evidence="2">3.5.1.104</ecNumber>
    </submittedName>
</protein>
<dbReference type="InterPro" id="IPR002509">
    <property type="entry name" value="NODB_dom"/>
</dbReference>
<dbReference type="SUPFAM" id="SSF88713">
    <property type="entry name" value="Glycoside hydrolase/deacetylase"/>
    <property type="match status" value="1"/>
</dbReference>
<dbReference type="EMBL" id="MZGW01000002">
    <property type="protein sequence ID" value="OPJ56250.1"/>
    <property type="molecule type" value="Genomic_DNA"/>
</dbReference>
<keyword evidence="3" id="KW-1185">Reference proteome</keyword>
<gene>
    <name evidence="2" type="primary">pgdA_2</name>
    <name evidence="2" type="ORF">CLOTH_06540</name>
</gene>
<feature type="domain" description="NodB homology" evidence="1">
    <location>
        <begin position="67"/>
        <end position="256"/>
    </location>
</feature>
<evidence type="ECO:0000313" key="2">
    <source>
        <dbReference type="EMBL" id="OPJ56250.1"/>
    </source>
</evidence>
<comment type="caution">
    <text evidence="2">The sequence shown here is derived from an EMBL/GenBank/DDBJ whole genome shotgun (WGS) entry which is preliminary data.</text>
</comment>
<evidence type="ECO:0000313" key="3">
    <source>
        <dbReference type="Proteomes" id="UP000190140"/>
    </source>
</evidence>
<dbReference type="Gene3D" id="3.20.20.370">
    <property type="entry name" value="Glycoside hydrolase/deacetylase"/>
    <property type="match status" value="1"/>
</dbReference>
<sequence>MRIIKVVVIIFLLLVISACQDKKIDNEQTEEIEIDINEDNQDIVEDSKNLIVSQEKLDTIYKKDGQKIAYLTFDDGPSINITTEILDILKENEIKATFFVVGENAQKNSDIIKRMYEEGHDIGNHTYSHNFRDIYKNPQNFISSIKKCDEIIKSILGETYDFNVIRFPGGSSGKDLKDFKIELNNSGYSYVDWNCLNGDSERENETVEQLVERFKETSKGKEKLVILMHDNSSKINTPESLKKIIKYLKESGYTFELFSQID</sequence>